<dbReference type="EMBL" id="MK071983">
    <property type="protein sequence ID" value="AYV76282.1"/>
    <property type="molecule type" value="Genomic_DNA"/>
</dbReference>
<proteinExistence type="predicted"/>
<evidence type="ECO:0000313" key="1">
    <source>
        <dbReference type="EMBL" id="AYV76282.1"/>
    </source>
</evidence>
<reference evidence="1" key="1">
    <citation type="submission" date="2018-10" db="EMBL/GenBank/DDBJ databases">
        <title>Hidden diversity of soil giant viruses.</title>
        <authorList>
            <person name="Schulz F."/>
            <person name="Alteio L."/>
            <person name="Goudeau D."/>
            <person name="Ryan E.M."/>
            <person name="Malmstrom R.R."/>
            <person name="Blanchard J."/>
            <person name="Woyke T."/>
        </authorList>
    </citation>
    <scope>NUCLEOTIDE SEQUENCE</scope>
    <source>
        <strain evidence="1">TEV1</strain>
    </source>
</reference>
<name>A0A3G4ZN42_9VIRU</name>
<protein>
    <submittedName>
        <fullName evidence="1">Uncharacterized protein</fullName>
    </submittedName>
</protein>
<gene>
    <name evidence="1" type="ORF">Terrestrivirus5_104</name>
</gene>
<organism evidence="1">
    <name type="scientific">Terrestrivirus sp</name>
    <dbReference type="NCBI Taxonomy" id="2487775"/>
    <lineage>
        <taxon>Viruses</taxon>
        <taxon>Varidnaviria</taxon>
        <taxon>Bamfordvirae</taxon>
        <taxon>Nucleocytoviricota</taxon>
        <taxon>Megaviricetes</taxon>
        <taxon>Imitervirales</taxon>
        <taxon>Mimiviridae</taxon>
        <taxon>Klosneuvirinae</taxon>
    </lineage>
</organism>
<sequence>MSFFGQKCNARGCKTIAHDGDRLCVDHYDYEQCRDCKKFISPRTLASKDGLRCGKCFDLYMHRNGGMYKTKDVQTGREVFAQFGFYSNATVKRNMDF</sequence>
<accession>A0A3G4ZN42</accession>